<dbReference type="PANTHER" id="PTHR31024">
    <property type="entry name" value="C-TYPE LECTIN"/>
    <property type="match status" value="1"/>
</dbReference>
<dbReference type="Gene3D" id="3.10.100.10">
    <property type="entry name" value="Mannose-Binding Protein A, subunit A"/>
    <property type="match status" value="1"/>
</dbReference>
<sequence length="590" mass="64109">MLLFLLITSAAALPTCPLADQNWLRCGSRSVFQIDTSTSMINPANVEKQFNFISSSILPTLDYNTPQLTAFTSFGSGAPANGFTSTLQEACIQLNTLNSNSNLAGLQPTSLTDALSSFRSAYVAYLKSISLILFTGSSNQSEIDSAGNYAKNYLISTKIVIVSTSSSEASFSSFPSSTITYRLPNGNYGNYPGLGQCLQQASCGKRNFCDITKVPSPPPPTSPLPTLAPPIPDPTCGCEPSSAYLDVVYLVESTALTTPDGLNFMLDYIKSSLRNFTVARTTDGIDASLRVGIIQYGDTVRVYAGLGTISGADIENIAQLLPGTGLTPQFQSGFKKAYSQFNSTSRDFFVQRVIVVMASSLTPQDQNAQIVQQFLESGGVLMTFNYIAPGGLPSPQLQQMGSIGYKFSSNDPPSTLQDAFCDANCYCDANFAIYTEDKTRPNVPRNGCYKESTTQGSGNVVRCNNLLENKAGQLAKISSEPKAEFLSQLFHEGDEILFGARYYAFARQFGYADGTQVSPNYRPWDVDQPDPEPDRECVVFERTTLKWSSTSCRDSHYYVCEFAPCDSTSVCRQISSAAFTLPEKTQQESE</sequence>
<keyword evidence="5" id="KW-1185">Reference proteome</keyword>
<dbReference type="InterPro" id="IPR018378">
    <property type="entry name" value="C-type_lectin_CS"/>
</dbReference>
<dbReference type="InterPro" id="IPR016187">
    <property type="entry name" value="CTDL_fold"/>
</dbReference>
<dbReference type="SUPFAM" id="SSF53300">
    <property type="entry name" value="vWA-like"/>
    <property type="match status" value="1"/>
</dbReference>
<dbReference type="OrthoDB" id="5829213at2759"/>
<evidence type="ECO:0000259" key="3">
    <source>
        <dbReference type="PROSITE" id="PS50234"/>
    </source>
</evidence>
<dbReference type="Pfam" id="PF00092">
    <property type="entry name" value="VWA"/>
    <property type="match status" value="1"/>
</dbReference>
<evidence type="ECO:0008006" key="6">
    <source>
        <dbReference type="Google" id="ProtNLM"/>
    </source>
</evidence>
<dbReference type="InterPro" id="IPR001304">
    <property type="entry name" value="C-type_lectin-like"/>
</dbReference>
<dbReference type="CDD" id="cd00037">
    <property type="entry name" value="CLECT"/>
    <property type="match status" value="1"/>
</dbReference>
<reference evidence="4" key="1">
    <citation type="submission" date="2020-10" db="EMBL/GenBank/DDBJ databases">
        <authorList>
            <person name="Kikuchi T."/>
        </authorList>
    </citation>
    <scope>NUCLEOTIDE SEQUENCE</scope>
    <source>
        <strain evidence="4">NKZ352</strain>
    </source>
</reference>
<evidence type="ECO:0000313" key="5">
    <source>
        <dbReference type="Proteomes" id="UP000835052"/>
    </source>
</evidence>
<dbReference type="InterPro" id="IPR016186">
    <property type="entry name" value="C-type_lectin-like/link_sf"/>
</dbReference>
<organism evidence="4 5">
    <name type="scientific">Caenorhabditis auriculariae</name>
    <dbReference type="NCBI Taxonomy" id="2777116"/>
    <lineage>
        <taxon>Eukaryota</taxon>
        <taxon>Metazoa</taxon>
        <taxon>Ecdysozoa</taxon>
        <taxon>Nematoda</taxon>
        <taxon>Chromadorea</taxon>
        <taxon>Rhabditida</taxon>
        <taxon>Rhabditina</taxon>
        <taxon>Rhabditomorpha</taxon>
        <taxon>Rhabditoidea</taxon>
        <taxon>Rhabditidae</taxon>
        <taxon>Peloderinae</taxon>
        <taxon>Caenorhabditis</taxon>
    </lineage>
</organism>
<dbReference type="PROSITE" id="PS50234">
    <property type="entry name" value="VWFA"/>
    <property type="match status" value="1"/>
</dbReference>
<dbReference type="Pfam" id="PF00059">
    <property type="entry name" value="Lectin_C"/>
    <property type="match status" value="1"/>
</dbReference>
<evidence type="ECO:0000259" key="2">
    <source>
        <dbReference type="PROSITE" id="PS50041"/>
    </source>
</evidence>
<comment type="caution">
    <text evidence="4">The sequence shown here is derived from an EMBL/GenBank/DDBJ whole genome shotgun (WGS) entry which is preliminary data.</text>
</comment>
<dbReference type="Proteomes" id="UP000835052">
    <property type="component" value="Unassembled WGS sequence"/>
</dbReference>
<evidence type="ECO:0000313" key="4">
    <source>
        <dbReference type="EMBL" id="CAD6186042.1"/>
    </source>
</evidence>
<dbReference type="PROSITE" id="PS00615">
    <property type="entry name" value="C_TYPE_LECTIN_1"/>
    <property type="match status" value="1"/>
</dbReference>
<dbReference type="SMART" id="SM00034">
    <property type="entry name" value="CLECT"/>
    <property type="match status" value="1"/>
</dbReference>
<dbReference type="Gene3D" id="3.40.50.410">
    <property type="entry name" value="von Willebrand factor, type A domain"/>
    <property type="match status" value="1"/>
</dbReference>
<accession>A0A8S1GTG4</accession>
<evidence type="ECO:0000256" key="1">
    <source>
        <dbReference type="ARBA" id="ARBA00023157"/>
    </source>
</evidence>
<gene>
    <name evidence="4" type="ORF">CAUJ_LOCUS1961</name>
</gene>
<keyword evidence="1" id="KW-1015">Disulfide bond</keyword>
<dbReference type="PANTHER" id="PTHR31024:SF3">
    <property type="entry name" value="C-TYPE LECTIN-RELATED"/>
    <property type="match status" value="1"/>
</dbReference>
<dbReference type="InterPro" id="IPR002035">
    <property type="entry name" value="VWF_A"/>
</dbReference>
<feature type="domain" description="VWFA" evidence="3">
    <location>
        <begin position="246"/>
        <end position="424"/>
    </location>
</feature>
<dbReference type="PROSITE" id="PS50041">
    <property type="entry name" value="C_TYPE_LECTIN_2"/>
    <property type="match status" value="1"/>
</dbReference>
<dbReference type="InterPro" id="IPR036465">
    <property type="entry name" value="vWFA_dom_sf"/>
</dbReference>
<feature type="domain" description="C-type lectin" evidence="2">
    <location>
        <begin position="463"/>
        <end position="561"/>
    </location>
</feature>
<dbReference type="SUPFAM" id="SSF56436">
    <property type="entry name" value="C-type lectin-like"/>
    <property type="match status" value="1"/>
</dbReference>
<dbReference type="EMBL" id="CAJGYM010000003">
    <property type="protein sequence ID" value="CAD6186042.1"/>
    <property type="molecule type" value="Genomic_DNA"/>
</dbReference>
<proteinExistence type="predicted"/>
<name>A0A8S1GTG4_9PELO</name>
<dbReference type="AlphaFoldDB" id="A0A8S1GTG4"/>
<protein>
    <recommendedName>
        <fullName evidence="6">C-type lectin domain-containing protein</fullName>
    </recommendedName>
</protein>